<dbReference type="EMBL" id="KZ819605">
    <property type="protein sequence ID" value="PWN32722.1"/>
    <property type="molecule type" value="Genomic_DNA"/>
</dbReference>
<dbReference type="Proteomes" id="UP000245771">
    <property type="component" value="Unassembled WGS sequence"/>
</dbReference>
<dbReference type="PANTHER" id="PTHR43625:SF40">
    <property type="entry name" value="ALDO-KETO REDUCTASE YAKC [NADP(+)]"/>
    <property type="match status" value="1"/>
</dbReference>
<dbReference type="Gene3D" id="3.20.20.100">
    <property type="entry name" value="NADP-dependent oxidoreductase domain"/>
    <property type="match status" value="1"/>
</dbReference>
<keyword evidence="1" id="KW-0560">Oxidoreductase</keyword>
<dbReference type="InterPro" id="IPR020471">
    <property type="entry name" value="AKR"/>
</dbReference>
<evidence type="ECO:0000313" key="4">
    <source>
        <dbReference type="Proteomes" id="UP000245771"/>
    </source>
</evidence>
<dbReference type="InParanoid" id="A0A316V5I1"/>
<dbReference type="GO" id="GO:0016491">
    <property type="term" value="F:oxidoreductase activity"/>
    <property type="evidence" value="ECO:0007669"/>
    <property type="project" value="UniProtKB-KW"/>
</dbReference>
<name>A0A316V5I1_9BASI</name>
<dbReference type="GeneID" id="37021743"/>
<dbReference type="STRING" id="1280837.A0A316V5I1"/>
<dbReference type="SUPFAM" id="SSF51430">
    <property type="entry name" value="NAD(P)-linked oxidoreductase"/>
    <property type="match status" value="1"/>
</dbReference>
<dbReference type="PANTHER" id="PTHR43625">
    <property type="entry name" value="AFLATOXIN B1 ALDEHYDE REDUCTASE"/>
    <property type="match status" value="1"/>
</dbReference>
<organism evidence="3 4">
    <name type="scientific">Meira miltonrushii</name>
    <dbReference type="NCBI Taxonomy" id="1280837"/>
    <lineage>
        <taxon>Eukaryota</taxon>
        <taxon>Fungi</taxon>
        <taxon>Dikarya</taxon>
        <taxon>Basidiomycota</taxon>
        <taxon>Ustilaginomycotina</taxon>
        <taxon>Exobasidiomycetes</taxon>
        <taxon>Exobasidiales</taxon>
        <taxon>Brachybasidiaceae</taxon>
        <taxon>Meira</taxon>
    </lineage>
</organism>
<keyword evidence="4" id="KW-1185">Reference proteome</keyword>
<dbReference type="Pfam" id="PF00248">
    <property type="entry name" value="Aldo_ket_red"/>
    <property type="match status" value="1"/>
</dbReference>
<gene>
    <name evidence="3" type="ORF">FA14DRAFT_165517</name>
</gene>
<dbReference type="InterPro" id="IPR036812">
    <property type="entry name" value="NAD(P)_OxRdtase_dom_sf"/>
</dbReference>
<evidence type="ECO:0000256" key="1">
    <source>
        <dbReference type="ARBA" id="ARBA00023002"/>
    </source>
</evidence>
<accession>A0A316V5I1</accession>
<feature type="domain" description="NADP-dependent oxidoreductase" evidence="2">
    <location>
        <begin position="22"/>
        <end position="324"/>
    </location>
</feature>
<dbReference type="InterPro" id="IPR023210">
    <property type="entry name" value="NADP_OxRdtase_dom"/>
</dbReference>
<protein>
    <submittedName>
        <fullName evidence="3">Aldo/keto reductase</fullName>
    </submittedName>
</protein>
<dbReference type="AlphaFoldDB" id="A0A316V5I1"/>
<dbReference type="InterPro" id="IPR050791">
    <property type="entry name" value="Aldo-Keto_reductase"/>
</dbReference>
<dbReference type="FunCoup" id="A0A316V5I1">
    <property type="interactions" value="257"/>
</dbReference>
<dbReference type="RefSeq" id="XP_025353024.1">
    <property type="nucleotide sequence ID" value="XM_025499962.1"/>
</dbReference>
<evidence type="ECO:0000313" key="3">
    <source>
        <dbReference type="EMBL" id="PWN32722.1"/>
    </source>
</evidence>
<reference evidence="3 4" key="1">
    <citation type="journal article" date="2018" name="Mol. Biol. Evol.">
        <title>Broad Genomic Sampling Reveals a Smut Pathogenic Ancestry of the Fungal Clade Ustilaginomycotina.</title>
        <authorList>
            <person name="Kijpornyongpan T."/>
            <person name="Mondo S.J."/>
            <person name="Barry K."/>
            <person name="Sandor L."/>
            <person name="Lee J."/>
            <person name="Lipzen A."/>
            <person name="Pangilinan J."/>
            <person name="LaButti K."/>
            <person name="Hainaut M."/>
            <person name="Henrissat B."/>
            <person name="Grigoriev I.V."/>
            <person name="Spatafora J.W."/>
            <person name="Aime M.C."/>
        </authorList>
    </citation>
    <scope>NUCLEOTIDE SEQUENCE [LARGE SCALE GENOMIC DNA]</scope>
    <source>
        <strain evidence="3 4">MCA 3882</strain>
    </source>
</reference>
<sequence>MASTGIIPTRSFGKSKEQVGCIGFGAMGLAAFYGEPADQLTVDELLTQCLSRGVTMIDTADMYSPWETGKLGYNEEQIGRFLKKYPDQRKKMFLATKFVNYFTPDGGMKQRGDREYAFSACNDSLKRLGVEQIDLYYAHRSVPGTDVTITVGAMKELQEQGKIRYIGVSEYNLDQLERANKVAHIDAVQIEISPWTPEVLTNGILDWCEKNGTAVVAYSPLGRGFLTGQYKSPEDFSKDDFRASHPRFTGENFAKNLELVRDIEKIAKRKGCQSGEIALAWCLSKSQLIIPIPGTKKLKYLNENINAANIHLKVEDVKEIDSIINSFKVSGERYANPQSLAF</sequence>
<evidence type="ECO:0000259" key="2">
    <source>
        <dbReference type="Pfam" id="PF00248"/>
    </source>
</evidence>
<dbReference type="GO" id="GO:0005737">
    <property type="term" value="C:cytoplasm"/>
    <property type="evidence" value="ECO:0007669"/>
    <property type="project" value="TreeGrafter"/>
</dbReference>
<dbReference type="OrthoDB" id="37537at2759"/>
<dbReference type="PRINTS" id="PR00069">
    <property type="entry name" value="ALDKETRDTASE"/>
</dbReference>
<proteinExistence type="predicted"/>